<organism evidence="2 3">
    <name type="scientific">Caenorhabditis tropicalis</name>
    <dbReference type="NCBI Taxonomy" id="1561998"/>
    <lineage>
        <taxon>Eukaryota</taxon>
        <taxon>Metazoa</taxon>
        <taxon>Ecdysozoa</taxon>
        <taxon>Nematoda</taxon>
        <taxon>Chromadorea</taxon>
        <taxon>Rhabditida</taxon>
        <taxon>Rhabditina</taxon>
        <taxon>Rhabditomorpha</taxon>
        <taxon>Rhabditoidea</taxon>
        <taxon>Rhabditidae</taxon>
        <taxon>Peloderinae</taxon>
        <taxon>Caenorhabditis</taxon>
    </lineage>
</organism>
<protein>
    <submittedName>
        <fullName evidence="3">Uncharacterized protein</fullName>
    </submittedName>
</protein>
<sequence>MRMKVKEEIRKYSKLIKEEKEKNKEVEELITPEMRILLENKRRELSRKKNKSINIAEQELNEAKINYELACEKYKMKEGAVPTLGSRKSRCKVKLDDAKDLYELEVLRCNYHLEKYLNSYAENLLRLNSITHSFDVY</sequence>
<evidence type="ECO:0000313" key="2">
    <source>
        <dbReference type="Proteomes" id="UP000095282"/>
    </source>
</evidence>
<evidence type="ECO:0000256" key="1">
    <source>
        <dbReference type="SAM" id="Coils"/>
    </source>
</evidence>
<keyword evidence="1" id="KW-0175">Coiled coil</keyword>
<reference evidence="3" key="1">
    <citation type="submission" date="2016-11" db="UniProtKB">
        <authorList>
            <consortium name="WormBaseParasite"/>
        </authorList>
    </citation>
    <scope>IDENTIFICATION</scope>
</reference>
<dbReference type="Proteomes" id="UP000095282">
    <property type="component" value="Unplaced"/>
</dbReference>
<dbReference type="AlphaFoldDB" id="A0A1I7U8S3"/>
<feature type="coiled-coil region" evidence="1">
    <location>
        <begin position="2"/>
        <end position="73"/>
    </location>
</feature>
<name>A0A1I7U8S3_9PELO</name>
<keyword evidence="2" id="KW-1185">Reference proteome</keyword>
<dbReference type="WBParaSite" id="Csp11.Scaffold629.g16009.t1">
    <property type="protein sequence ID" value="Csp11.Scaffold629.g16009.t1"/>
    <property type="gene ID" value="Csp11.Scaffold629.g16009"/>
</dbReference>
<accession>A0A1I7U8S3</accession>
<proteinExistence type="predicted"/>
<evidence type="ECO:0000313" key="3">
    <source>
        <dbReference type="WBParaSite" id="Csp11.Scaffold629.g16009.t1"/>
    </source>
</evidence>